<protein>
    <submittedName>
        <fullName evidence="1">Uncharacterized protein</fullName>
    </submittedName>
</protein>
<reference evidence="1" key="2">
    <citation type="journal article" date="2015" name="Fish Shellfish Immunol.">
        <title>Early steps in the European eel (Anguilla anguilla)-Vibrio vulnificus interaction in the gills: Role of the RtxA13 toxin.</title>
        <authorList>
            <person name="Callol A."/>
            <person name="Pajuelo D."/>
            <person name="Ebbesson L."/>
            <person name="Teles M."/>
            <person name="MacKenzie S."/>
            <person name="Amaro C."/>
        </authorList>
    </citation>
    <scope>NUCLEOTIDE SEQUENCE</scope>
</reference>
<organism evidence="1">
    <name type="scientific">Anguilla anguilla</name>
    <name type="common">European freshwater eel</name>
    <name type="synonym">Muraena anguilla</name>
    <dbReference type="NCBI Taxonomy" id="7936"/>
    <lineage>
        <taxon>Eukaryota</taxon>
        <taxon>Metazoa</taxon>
        <taxon>Chordata</taxon>
        <taxon>Craniata</taxon>
        <taxon>Vertebrata</taxon>
        <taxon>Euteleostomi</taxon>
        <taxon>Actinopterygii</taxon>
        <taxon>Neopterygii</taxon>
        <taxon>Teleostei</taxon>
        <taxon>Anguilliformes</taxon>
        <taxon>Anguillidae</taxon>
        <taxon>Anguilla</taxon>
    </lineage>
</organism>
<proteinExistence type="predicted"/>
<reference evidence="1" key="1">
    <citation type="submission" date="2014-11" db="EMBL/GenBank/DDBJ databases">
        <authorList>
            <person name="Amaro Gonzalez C."/>
        </authorList>
    </citation>
    <scope>NUCLEOTIDE SEQUENCE</scope>
</reference>
<sequence>MSFLPYSEVCLFTPRFVLVTSKQG</sequence>
<dbReference type="AlphaFoldDB" id="A0A0E9VV12"/>
<accession>A0A0E9VV12</accession>
<name>A0A0E9VV12_ANGAN</name>
<dbReference type="EMBL" id="GBXM01027392">
    <property type="protein sequence ID" value="JAH81185.1"/>
    <property type="molecule type" value="Transcribed_RNA"/>
</dbReference>
<evidence type="ECO:0000313" key="1">
    <source>
        <dbReference type="EMBL" id="JAH81185.1"/>
    </source>
</evidence>